<dbReference type="Pfam" id="PF00069">
    <property type="entry name" value="Pkinase"/>
    <property type="match status" value="1"/>
</dbReference>
<dbReference type="Gene3D" id="3.30.200.20">
    <property type="entry name" value="Phosphorylase Kinase, domain 1"/>
    <property type="match status" value="1"/>
</dbReference>
<evidence type="ECO:0000256" key="2">
    <source>
        <dbReference type="ARBA" id="ARBA00022741"/>
    </source>
</evidence>
<evidence type="ECO:0000256" key="4">
    <source>
        <dbReference type="ARBA" id="ARBA00022840"/>
    </source>
</evidence>
<keyword evidence="6" id="KW-0472">Membrane</keyword>
<keyword evidence="3" id="KW-0418">Kinase</keyword>
<feature type="region of interest" description="Disordered" evidence="5">
    <location>
        <begin position="664"/>
        <end position="683"/>
    </location>
</feature>
<evidence type="ECO:0000313" key="8">
    <source>
        <dbReference type="EMBL" id="KFE70182.1"/>
    </source>
</evidence>
<dbReference type="Proteomes" id="UP000028725">
    <property type="component" value="Unassembled WGS sequence"/>
</dbReference>
<dbReference type="RefSeq" id="WP_052419805.1">
    <property type="nucleotide sequence ID" value="NZ_JMCB01000003.1"/>
</dbReference>
<dbReference type="GO" id="GO:0005524">
    <property type="term" value="F:ATP binding"/>
    <property type="evidence" value="ECO:0007669"/>
    <property type="project" value="UniProtKB-KW"/>
</dbReference>
<proteinExistence type="predicted"/>
<dbReference type="InterPro" id="IPR000719">
    <property type="entry name" value="Prot_kinase_dom"/>
</dbReference>
<evidence type="ECO:0000256" key="3">
    <source>
        <dbReference type="ARBA" id="ARBA00022777"/>
    </source>
</evidence>
<dbReference type="EMBL" id="JMCB01000003">
    <property type="protein sequence ID" value="KFE70182.1"/>
    <property type="molecule type" value="Genomic_DNA"/>
</dbReference>
<sequence length="802" mass="86732">MTANYRLTGRIETGDLAELYKASEDSDGDVVVKLFHPKTSDPAYARVLAETSRVLNPLHHVGIVHTVDIGFVKQRLAVVRENVDGYTLGIALQRLNTKEVILPSALAIYLIIQLLEMVQKAHDAGVIHGAITPGNLLLSREGSPGICDFGALKALMAVPELKRGFATRGRSAYRAPEVGRGEEPTAASDVYSLGAIAYELLTLREAVVATGNLSTRSGGLPPPSRLDRRINSRLDPIILRALEPFPNRRFRSAADFAGALRNFFTSQGGMPGHEDMRRFVRDLVPNEVNLSTLGPVPFSEPFTLTPVSGAEIAHVRAEPLELSVVARPSFSRALSEEESSAETTEAAPLFEEFKPEQWAAKEATLLTAPKAPAGAWPAQEPTQLGPPAQEQAAPAHSRPTAMEPALSPTVIRPSPAEPEPTQAPTVIRPPLAEPTLDTTPVDTPPRPETYAPLEPTRVGQQPPVATTAKEDTEPSRVGPLEQGWDAPPGAAPPKPRKQVILPGGAGNGREGTHVGREGTHVGRNPRMKWVEDFSDEKTRLADDVKAQEESPPPPAPIKKGTGSRAALPPSAPERPPPSLVRAPPPEEPTSVYVSRDRPEIPMPPPTSDNVPRTSDGRRLLTEERNLLSMAQRRHKALALALSIATVGFVAFAFAVWRFGDDTPPAPAQPAKPPPPAPIDPRASALSGAMDQYGMPLKQPPAPELPRPPSATVPDEREDSSDTPRPDANSAFITLRTNAPARVIIDGNPIRKRTPLIKYPVKAGTRNFTLEAIGTKERVDFSLRFERGQHRTIDQRFETAPRR</sequence>
<feature type="region of interest" description="Disordered" evidence="5">
    <location>
        <begin position="372"/>
        <end position="617"/>
    </location>
</feature>
<protein>
    <recommendedName>
        <fullName evidence="7">Protein kinase domain-containing protein</fullName>
    </recommendedName>
</protein>
<feature type="domain" description="Protein kinase" evidence="7">
    <location>
        <begin position="5"/>
        <end position="350"/>
    </location>
</feature>
<feature type="compositionally biased region" description="Pro residues" evidence="5">
    <location>
        <begin position="569"/>
        <end position="587"/>
    </location>
</feature>
<accession>A0A085WR69</accession>
<feature type="compositionally biased region" description="Pro residues" evidence="5">
    <location>
        <begin position="697"/>
        <end position="710"/>
    </location>
</feature>
<keyword evidence="2" id="KW-0547">Nucleotide-binding</keyword>
<keyword evidence="6" id="KW-1133">Transmembrane helix</keyword>
<keyword evidence="1" id="KW-0808">Transferase</keyword>
<dbReference type="PANTHER" id="PTHR43289:SF6">
    <property type="entry name" value="SERINE_THREONINE-PROTEIN KINASE NEKL-3"/>
    <property type="match status" value="1"/>
</dbReference>
<evidence type="ECO:0000313" key="9">
    <source>
        <dbReference type="Proteomes" id="UP000028725"/>
    </source>
</evidence>
<dbReference type="STRING" id="394096.DB31_5224"/>
<feature type="region of interest" description="Disordered" evidence="5">
    <location>
        <begin position="691"/>
        <end position="731"/>
    </location>
</feature>
<gene>
    <name evidence="8" type="ORF">DB31_5224</name>
</gene>
<feature type="compositionally biased region" description="Basic and acidic residues" evidence="5">
    <location>
        <begin position="528"/>
        <end position="548"/>
    </location>
</feature>
<dbReference type="PROSITE" id="PS50011">
    <property type="entry name" value="PROTEIN_KINASE_DOM"/>
    <property type="match status" value="1"/>
</dbReference>
<dbReference type="SMART" id="SM00220">
    <property type="entry name" value="S_TKc"/>
    <property type="match status" value="1"/>
</dbReference>
<evidence type="ECO:0000256" key="1">
    <source>
        <dbReference type="ARBA" id="ARBA00022679"/>
    </source>
</evidence>
<dbReference type="OrthoDB" id="5379174at2"/>
<evidence type="ECO:0000259" key="7">
    <source>
        <dbReference type="PROSITE" id="PS50011"/>
    </source>
</evidence>
<keyword evidence="9" id="KW-1185">Reference proteome</keyword>
<evidence type="ECO:0000256" key="5">
    <source>
        <dbReference type="SAM" id="MobiDB-lite"/>
    </source>
</evidence>
<reference evidence="8 9" key="1">
    <citation type="submission" date="2014-04" db="EMBL/GenBank/DDBJ databases">
        <title>Genome assembly of Hyalangium minutum DSM 14724.</title>
        <authorList>
            <person name="Sharma G."/>
            <person name="Subramanian S."/>
        </authorList>
    </citation>
    <scope>NUCLEOTIDE SEQUENCE [LARGE SCALE GENOMIC DNA]</scope>
    <source>
        <strain evidence="8 9">DSM 14724</strain>
    </source>
</reference>
<keyword evidence="6" id="KW-0812">Transmembrane</keyword>
<dbReference type="GO" id="GO:0004674">
    <property type="term" value="F:protein serine/threonine kinase activity"/>
    <property type="evidence" value="ECO:0007669"/>
    <property type="project" value="TreeGrafter"/>
</dbReference>
<dbReference type="AlphaFoldDB" id="A0A085WR69"/>
<evidence type="ECO:0000256" key="6">
    <source>
        <dbReference type="SAM" id="Phobius"/>
    </source>
</evidence>
<name>A0A085WR69_9BACT</name>
<dbReference type="InterPro" id="IPR011009">
    <property type="entry name" value="Kinase-like_dom_sf"/>
</dbReference>
<dbReference type="CDD" id="cd14014">
    <property type="entry name" value="STKc_PknB_like"/>
    <property type="match status" value="1"/>
</dbReference>
<comment type="caution">
    <text evidence="8">The sequence shown here is derived from an EMBL/GenBank/DDBJ whole genome shotgun (WGS) entry which is preliminary data.</text>
</comment>
<dbReference type="SUPFAM" id="SSF56112">
    <property type="entry name" value="Protein kinase-like (PK-like)"/>
    <property type="match status" value="1"/>
</dbReference>
<dbReference type="Gene3D" id="1.10.510.10">
    <property type="entry name" value="Transferase(Phosphotransferase) domain 1"/>
    <property type="match status" value="1"/>
</dbReference>
<feature type="compositionally biased region" description="Basic and acidic residues" evidence="5">
    <location>
        <begin position="510"/>
        <end position="520"/>
    </location>
</feature>
<keyword evidence="4" id="KW-0067">ATP-binding</keyword>
<feature type="compositionally biased region" description="Pro residues" evidence="5">
    <location>
        <begin position="664"/>
        <end position="678"/>
    </location>
</feature>
<dbReference type="PANTHER" id="PTHR43289">
    <property type="entry name" value="MITOGEN-ACTIVATED PROTEIN KINASE KINASE KINASE 20-RELATED"/>
    <property type="match status" value="1"/>
</dbReference>
<organism evidence="8 9">
    <name type="scientific">Hyalangium minutum</name>
    <dbReference type="NCBI Taxonomy" id="394096"/>
    <lineage>
        <taxon>Bacteria</taxon>
        <taxon>Pseudomonadati</taxon>
        <taxon>Myxococcota</taxon>
        <taxon>Myxococcia</taxon>
        <taxon>Myxococcales</taxon>
        <taxon>Cystobacterineae</taxon>
        <taxon>Archangiaceae</taxon>
        <taxon>Hyalangium</taxon>
    </lineage>
</organism>
<feature type="transmembrane region" description="Helical" evidence="6">
    <location>
        <begin position="636"/>
        <end position="656"/>
    </location>
</feature>